<name>A0A8J6Q3E9_9FLAO</name>
<dbReference type="Proteomes" id="UP000602057">
    <property type="component" value="Unassembled WGS sequence"/>
</dbReference>
<evidence type="ECO:0000313" key="4">
    <source>
        <dbReference type="EMBL" id="MBD0834428.1"/>
    </source>
</evidence>
<dbReference type="EMBL" id="JACVXC010000001">
    <property type="protein sequence ID" value="MBD0834428.1"/>
    <property type="molecule type" value="Genomic_DNA"/>
</dbReference>
<dbReference type="SUPFAM" id="SSF47473">
    <property type="entry name" value="EF-hand"/>
    <property type="match status" value="1"/>
</dbReference>
<dbReference type="PROSITE" id="PS50222">
    <property type="entry name" value="EF_HAND_2"/>
    <property type="match status" value="1"/>
</dbReference>
<keyword evidence="2" id="KW-0732">Signal</keyword>
<organism evidence="4 5">
    <name type="scientific">Aestuariibaculum suncheonense</name>
    <dbReference type="NCBI Taxonomy" id="1028745"/>
    <lineage>
        <taxon>Bacteria</taxon>
        <taxon>Pseudomonadati</taxon>
        <taxon>Bacteroidota</taxon>
        <taxon>Flavobacteriia</taxon>
        <taxon>Flavobacteriales</taxon>
        <taxon>Flavobacteriaceae</taxon>
    </lineage>
</organism>
<dbReference type="InterPro" id="IPR002048">
    <property type="entry name" value="EF_hand_dom"/>
</dbReference>
<dbReference type="GO" id="GO:0005509">
    <property type="term" value="F:calcium ion binding"/>
    <property type="evidence" value="ECO:0007669"/>
    <property type="project" value="InterPro"/>
</dbReference>
<dbReference type="RefSeq" id="WP_188214900.1">
    <property type="nucleotide sequence ID" value="NZ_BAABGH010000004.1"/>
</dbReference>
<accession>A0A8J6Q3E9</accession>
<feature type="domain" description="EF-hand" evidence="3">
    <location>
        <begin position="63"/>
        <end position="98"/>
    </location>
</feature>
<feature type="chain" id="PRO_5035189291" evidence="2">
    <location>
        <begin position="25"/>
        <end position="111"/>
    </location>
</feature>
<proteinExistence type="predicted"/>
<dbReference type="SMART" id="SM00054">
    <property type="entry name" value="EFh"/>
    <property type="match status" value="2"/>
</dbReference>
<evidence type="ECO:0000313" key="5">
    <source>
        <dbReference type="Proteomes" id="UP000602057"/>
    </source>
</evidence>
<dbReference type="Pfam" id="PF13499">
    <property type="entry name" value="EF-hand_7"/>
    <property type="match status" value="1"/>
</dbReference>
<dbReference type="Gene3D" id="1.10.238.10">
    <property type="entry name" value="EF-hand"/>
    <property type="match status" value="2"/>
</dbReference>
<protein>
    <submittedName>
        <fullName evidence="4">EF-hand domain-containing protein</fullName>
    </submittedName>
</protein>
<keyword evidence="5" id="KW-1185">Reference proteome</keyword>
<dbReference type="AlphaFoldDB" id="A0A8J6Q3E9"/>
<evidence type="ECO:0000256" key="1">
    <source>
        <dbReference type="SAM" id="MobiDB-lite"/>
    </source>
</evidence>
<comment type="caution">
    <text evidence="4">The sequence shown here is derived from an EMBL/GenBank/DDBJ whole genome shotgun (WGS) entry which is preliminary data.</text>
</comment>
<sequence>MKSSILKLSLCALGFIAFSQTAAAQDQQRKQPDPETMFKGLDADKDGSVTLEEFKNKKRKREIPAERLESMFTALDTDKSGAFTLEEYKTGMEKLRAERMKRRDEKMGGNN</sequence>
<reference evidence="4" key="1">
    <citation type="journal article" date="2013" name="Int. J. Syst. Evol. Microbiol.">
        <title>Aestuariibaculum suncheonense gen. nov., sp. nov., a marine bacterium of the family Flavobacteriaceae isolated from a tidal flat and emended descriptions of the genera Gaetbulibacter and Tamlana.</title>
        <authorList>
            <person name="Jeong S.H."/>
            <person name="Park M.S."/>
            <person name="Jin H.M."/>
            <person name="Lee K."/>
            <person name="Park W."/>
            <person name="Jeon C.O."/>
        </authorList>
    </citation>
    <scope>NUCLEOTIDE SEQUENCE</scope>
    <source>
        <strain evidence="4">SC17</strain>
    </source>
</reference>
<evidence type="ECO:0000256" key="2">
    <source>
        <dbReference type="SAM" id="SignalP"/>
    </source>
</evidence>
<reference evidence="4" key="2">
    <citation type="submission" date="2020-09" db="EMBL/GenBank/DDBJ databases">
        <authorList>
            <person name="Wu Z."/>
        </authorList>
    </citation>
    <scope>NUCLEOTIDE SEQUENCE</scope>
    <source>
        <strain evidence="4">SC17</strain>
    </source>
</reference>
<gene>
    <name evidence="4" type="ORF">ICJ84_03145</name>
</gene>
<dbReference type="CDD" id="cd00051">
    <property type="entry name" value="EFh"/>
    <property type="match status" value="1"/>
</dbReference>
<feature type="signal peptide" evidence="2">
    <location>
        <begin position="1"/>
        <end position="24"/>
    </location>
</feature>
<dbReference type="InterPro" id="IPR011992">
    <property type="entry name" value="EF-hand-dom_pair"/>
</dbReference>
<feature type="region of interest" description="Disordered" evidence="1">
    <location>
        <begin position="22"/>
        <end position="44"/>
    </location>
</feature>
<evidence type="ECO:0000259" key="3">
    <source>
        <dbReference type="PROSITE" id="PS50222"/>
    </source>
</evidence>